<evidence type="ECO:0000259" key="1">
    <source>
        <dbReference type="Pfam" id="PF00266"/>
    </source>
</evidence>
<reference evidence="3" key="1">
    <citation type="journal article" date="2019" name="Int. J. Syst. Evol. Microbiol.">
        <title>The Global Catalogue of Microorganisms (GCM) 10K type strain sequencing project: providing services to taxonomists for standard genome sequencing and annotation.</title>
        <authorList>
            <consortium name="The Broad Institute Genomics Platform"/>
            <consortium name="The Broad Institute Genome Sequencing Center for Infectious Disease"/>
            <person name="Wu L."/>
            <person name="Ma J."/>
        </authorList>
    </citation>
    <scope>NUCLEOTIDE SEQUENCE [LARGE SCALE GENOMIC DNA]</scope>
    <source>
        <strain evidence="3">JCM 32206</strain>
    </source>
</reference>
<sequence length="417" mass="44022">MIGHPGHKLTATSLRLSGMAYDVARVRGLIPSLGDGWIHLDPQAGMLHPDSVSTAVSTAFRGSASSHSGRHVGARRAGAVLDSAREAVADLVGADPAGVVLGPSRSSLLAWLAEALSSRLGLGTGLVLSRLDEEANVAPWLRVANRYGAQVRWAEVEIDTCDLPSWQFAELIGPTTRLVALTAASPMVGSAPDVRVAADRIHEMGGLLVCDAVAAAPYAHVDIHEMGADVLAVSGRSWGGPQIGALVFRDPALIDRIPAISLNPHARGPERLELGGHQYALLAGLTASIDYLANLDEEASGSRRERLETSISSLQDYHDRLFERLLASLRRLPQVTLIGTSHSRVPTISFTVSGVPAEKVAEHFAERRIGTVVGGKGSRLLDSLGVNEEGGAVTIGLAPYTTRYEIDQLVRAVASLG</sequence>
<keyword evidence="3" id="KW-1185">Reference proteome</keyword>
<name>A0ABP8PJD5_9NOCA</name>
<proteinExistence type="predicted"/>
<accession>A0ABP8PJD5</accession>
<dbReference type="InterPro" id="IPR015422">
    <property type="entry name" value="PyrdxlP-dep_Trfase_small"/>
</dbReference>
<dbReference type="Proteomes" id="UP001501183">
    <property type="component" value="Unassembled WGS sequence"/>
</dbReference>
<dbReference type="Pfam" id="PF00266">
    <property type="entry name" value="Aminotran_5"/>
    <property type="match status" value="1"/>
</dbReference>
<feature type="domain" description="Aminotransferase class V" evidence="1">
    <location>
        <begin position="38"/>
        <end position="409"/>
    </location>
</feature>
<dbReference type="InterPro" id="IPR000192">
    <property type="entry name" value="Aminotrans_V_dom"/>
</dbReference>
<dbReference type="InterPro" id="IPR015424">
    <property type="entry name" value="PyrdxlP-dep_Trfase"/>
</dbReference>
<dbReference type="Gene3D" id="3.90.1150.10">
    <property type="entry name" value="Aspartate Aminotransferase, domain 1"/>
    <property type="match status" value="1"/>
</dbReference>
<dbReference type="PANTHER" id="PTHR43586">
    <property type="entry name" value="CYSTEINE DESULFURASE"/>
    <property type="match status" value="1"/>
</dbReference>
<dbReference type="PANTHER" id="PTHR43586:SF21">
    <property type="entry name" value="PYRIDOXAL PHOSPHATE (PLP)-DEPENDENT ASPARTATE AMINOTRANSFERASE SUPERFAMILY"/>
    <property type="match status" value="1"/>
</dbReference>
<protein>
    <submittedName>
        <fullName evidence="2">Cysteine desulfurase-like protein</fullName>
    </submittedName>
</protein>
<dbReference type="InterPro" id="IPR011340">
    <property type="entry name" value="Cys_dSase-rel"/>
</dbReference>
<dbReference type="EMBL" id="BAABFB010000068">
    <property type="protein sequence ID" value="GAA4487388.1"/>
    <property type="molecule type" value="Genomic_DNA"/>
</dbReference>
<evidence type="ECO:0000313" key="2">
    <source>
        <dbReference type="EMBL" id="GAA4487388.1"/>
    </source>
</evidence>
<evidence type="ECO:0000313" key="3">
    <source>
        <dbReference type="Proteomes" id="UP001501183"/>
    </source>
</evidence>
<dbReference type="Gene3D" id="3.40.640.10">
    <property type="entry name" value="Type I PLP-dependent aspartate aminotransferase-like (Major domain)"/>
    <property type="match status" value="1"/>
</dbReference>
<comment type="caution">
    <text evidence="2">The sequence shown here is derived from an EMBL/GenBank/DDBJ whole genome shotgun (WGS) entry which is preliminary data.</text>
</comment>
<gene>
    <name evidence="2" type="ORF">GCM10023094_45640</name>
</gene>
<dbReference type="InterPro" id="IPR015421">
    <property type="entry name" value="PyrdxlP-dep_Trfase_major"/>
</dbReference>
<organism evidence="2 3">
    <name type="scientific">Rhodococcus olei</name>
    <dbReference type="NCBI Taxonomy" id="2161675"/>
    <lineage>
        <taxon>Bacteria</taxon>
        <taxon>Bacillati</taxon>
        <taxon>Actinomycetota</taxon>
        <taxon>Actinomycetes</taxon>
        <taxon>Mycobacteriales</taxon>
        <taxon>Nocardiaceae</taxon>
        <taxon>Rhodococcus</taxon>
    </lineage>
</organism>
<dbReference type="NCBIfam" id="TIGR01976">
    <property type="entry name" value="am_tr_V_VC1184"/>
    <property type="match status" value="1"/>
</dbReference>
<dbReference type="SUPFAM" id="SSF53383">
    <property type="entry name" value="PLP-dependent transferases"/>
    <property type="match status" value="1"/>
</dbReference>